<feature type="coiled-coil region" evidence="6">
    <location>
        <begin position="62"/>
        <end position="117"/>
    </location>
</feature>
<keyword evidence="10" id="KW-1185">Reference proteome</keyword>
<feature type="compositionally biased region" description="Basic and acidic residues" evidence="7">
    <location>
        <begin position="259"/>
        <end position="268"/>
    </location>
</feature>
<dbReference type="InterPro" id="IPR036388">
    <property type="entry name" value="WH-like_DNA-bd_sf"/>
</dbReference>
<evidence type="ECO:0000256" key="6">
    <source>
        <dbReference type="SAM" id="Coils"/>
    </source>
</evidence>
<feature type="compositionally biased region" description="Acidic residues" evidence="7">
    <location>
        <begin position="23"/>
        <end position="33"/>
    </location>
</feature>
<feature type="compositionally biased region" description="Basic and acidic residues" evidence="7">
    <location>
        <begin position="1"/>
        <end position="22"/>
    </location>
</feature>
<feature type="compositionally biased region" description="Low complexity" evidence="7">
    <location>
        <begin position="192"/>
        <end position="203"/>
    </location>
</feature>
<dbReference type="EMBL" id="JAUPFM010000014">
    <property type="protein sequence ID" value="KAK2830108.1"/>
    <property type="molecule type" value="Genomic_DNA"/>
</dbReference>
<dbReference type="GO" id="GO:0003677">
    <property type="term" value="F:DNA binding"/>
    <property type="evidence" value="ECO:0007669"/>
    <property type="project" value="UniProtKB-KW"/>
</dbReference>
<comment type="similarity">
    <text evidence="1 5">Belongs to the E2F/DP family.</text>
</comment>
<feature type="compositionally biased region" description="Basic and acidic residues" evidence="7">
    <location>
        <begin position="550"/>
        <end position="559"/>
    </location>
</feature>
<dbReference type="GO" id="GO:0046983">
    <property type="term" value="F:protein dimerization activity"/>
    <property type="evidence" value="ECO:0007669"/>
    <property type="project" value="InterPro"/>
</dbReference>
<feature type="compositionally biased region" description="Polar residues" evidence="7">
    <location>
        <begin position="613"/>
        <end position="629"/>
    </location>
</feature>
<dbReference type="SUPFAM" id="SSF46785">
    <property type="entry name" value="Winged helix' DNA-binding domain"/>
    <property type="match status" value="1"/>
</dbReference>
<feature type="region of interest" description="Disordered" evidence="7">
    <location>
        <begin position="183"/>
        <end position="390"/>
    </location>
</feature>
<dbReference type="InterPro" id="IPR037241">
    <property type="entry name" value="E2F-DP_heterodim"/>
</dbReference>
<dbReference type="Proteomes" id="UP001187415">
    <property type="component" value="Unassembled WGS sequence"/>
</dbReference>
<feature type="compositionally biased region" description="Basic and acidic residues" evidence="7">
    <location>
        <begin position="372"/>
        <end position="390"/>
    </location>
</feature>
<dbReference type="GO" id="GO:0030686">
    <property type="term" value="C:90S preribosome"/>
    <property type="evidence" value="ECO:0007669"/>
    <property type="project" value="TreeGrafter"/>
</dbReference>
<feature type="compositionally biased region" description="Gly residues" evidence="7">
    <location>
        <begin position="418"/>
        <end position="427"/>
    </location>
</feature>
<gene>
    <name evidence="9" type="ORF">Q5P01_018039</name>
</gene>
<dbReference type="SMART" id="SM01372">
    <property type="entry name" value="E2F_TDP"/>
    <property type="match status" value="1"/>
</dbReference>
<dbReference type="InterPro" id="IPR037393">
    <property type="entry name" value="Bud22/SRFB1"/>
</dbReference>
<dbReference type="Pfam" id="PF16421">
    <property type="entry name" value="E2F_CC-MB"/>
    <property type="match status" value="1"/>
</dbReference>
<dbReference type="InterPro" id="IPR036390">
    <property type="entry name" value="WH_DNA-bd_sf"/>
</dbReference>
<dbReference type="GO" id="GO:0005667">
    <property type="term" value="C:transcription regulator complex"/>
    <property type="evidence" value="ECO:0007669"/>
    <property type="project" value="InterPro"/>
</dbReference>
<dbReference type="PANTHER" id="PTHR23325">
    <property type="entry name" value="SERUM RESPONSE FACTOR-BINDING"/>
    <property type="match status" value="1"/>
</dbReference>
<feature type="region of interest" description="Disordered" evidence="7">
    <location>
        <begin position="609"/>
        <end position="629"/>
    </location>
</feature>
<keyword evidence="6" id="KW-0175">Coiled coil</keyword>
<feature type="compositionally biased region" description="Low complexity" evidence="7">
    <location>
        <begin position="244"/>
        <end position="256"/>
    </location>
</feature>
<dbReference type="FunFam" id="1.10.10.10:FF:000008">
    <property type="entry name" value="E2F transcription factor 1"/>
    <property type="match status" value="1"/>
</dbReference>
<dbReference type="SUPFAM" id="SSF144074">
    <property type="entry name" value="E2F-DP heterodimerization region"/>
    <property type="match status" value="1"/>
</dbReference>
<evidence type="ECO:0000259" key="8">
    <source>
        <dbReference type="SMART" id="SM01372"/>
    </source>
</evidence>
<keyword evidence="2 5" id="KW-0805">Transcription regulation</keyword>
<evidence type="ECO:0000256" key="2">
    <source>
        <dbReference type="ARBA" id="ARBA00023015"/>
    </source>
</evidence>
<dbReference type="Pfam" id="PF02319">
    <property type="entry name" value="WHD_E2F_TDP"/>
    <property type="match status" value="1"/>
</dbReference>
<evidence type="ECO:0000313" key="9">
    <source>
        <dbReference type="EMBL" id="KAK2830108.1"/>
    </source>
</evidence>
<feature type="domain" description="E2F/DP family winged-helix DNA-binding" evidence="8">
    <location>
        <begin position="647"/>
        <end position="712"/>
    </location>
</feature>
<evidence type="ECO:0000313" key="10">
    <source>
        <dbReference type="Proteomes" id="UP001187415"/>
    </source>
</evidence>
<dbReference type="PANTHER" id="PTHR23325:SF1">
    <property type="entry name" value="SERUM RESPONSE FACTOR-BINDING PROTEIN 1"/>
    <property type="match status" value="1"/>
</dbReference>
<dbReference type="InterPro" id="IPR032198">
    <property type="entry name" value="E2F_CC-MB"/>
</dbReference>
<feature type="compositionally biased region" description="Basic and acidic residues" evidence="7">
    <location>
        <begin position="444"/>
        <end position="480"/>
    </location>
</feature>
<organism evidence="9 10">
    <name type="scientific">Channa striata</name>
    <name type="common">Snakehead murrel</name>
    <name type="synonym">Ophicephalus striatus</name>
    <dbReference type="NCBI Taxonomy" id="64152"/>
    <lineage>
        <taxon>Eukaryota</taxon>
        <taxon>Metazoa</taxon>
        <taxon>Chordata</taxon>
        <taxon>Craniata</taxon>
        <taxon>Vertebrata</taxon>
        <taxon>Euteleostomi</taxon>
        <taxon>Actinopterygii</taxon>
        <taxon>Neopterygii</taxon>
        <taxon>Teleostei</taxon>
        <taxon>Neoteleostei</taxon>
        <taxon>Acanthomorphata</taxon>
        <taxon>Anabantaria</taxon>
        <taxon>Anabantiformes</taxon>
        <taxon>Channoidei</taxon>
        <taxon>Channidae</taxon>
        <taxon>Channa</taxon>
    </lineage>
</organism>
<dbReference type="InterPro" id="IPR003316">
    <property type="entry name" value="E2F_WHTH_DNA-bd_dom"/>
</dbReference>
<evidence type="ECO:0000256" key="1">
    <source>
        <dbReference type="ARBA" id="ARBA00010940"/>
    </source>
</evidence>
<evidence type="ECO:0000256" key="4">
    <source>
        <dbReference type="ARBA" id="ARBA00023163"/>
    </source>
</evidence>
<sequence>MEKIVSKSEEGEFEAEEVKHESEEEVDIRDDEEDEAVAEALDKTDKNTPLLVQSKEKKQPDVLNLNNEVVKMRKEVKRVRALIIRKLTRQIGALKKKKGKEMEIERNQKRAARLLEEIHAMKVLVPDLVTKTALQKKLNFQEVCKNPKSGISDRAIARIATHPQFDKKIEDIKAAVKAFKEERVNSGKQGGKQKVQNQAVKANPQSQDVKGERMKKKEEEESTAEYKEETDNDEGDGILIDTESAMVAAAHSADSAPIQKKDKPECKSVKTVSIKSSELKAEVKDKPQSKEGGEKNNLKPASAVLQKGKDDEESDLESLDGDEKEYFDDSTEERFHKQSSQSEESDDDDFFVGKVSKFKKRKKQKSEDWEEKVEKKHDSKKESTDKVQSELDELEARLKSKATSMRSVFCSSLSGSKHSGGGGAGRGKGGEKVMGKGKTGPSRDFSKESKFQKKQKGSEKDSAPKYSKPDGSRHKWEEKGFASVGRGRGRGRGDVMKQNDPKGKGVFSQWTPQQALHPSWEASKKRKEQQGQILAFQGKKIKAHRKQRVTFRERVDHRPPVSPSFRLRPACLRPSPDRHKPGQKQKLRFLPQGAKGRLDLEASDTQVLEDGGKTTNTKKPMASVTYTGTKTPAPSPIACKSLFERSRNDTSLVFLTRRFADLLMGSTDGVLDLNVVSQQLNAPKRRVYDVTNVLEGIQLIKKKSKNCIEWLGGELKVHAGQELENLIEEERRLDELIQNCTHQFRQMCEDRHSQRYPFKINSALTFAYLTYDDVQNIPSLKEQTVIVIKAPAETKLEVPHPEESLQVYLSSTQGPIEVFLCSDEPVPMDATDGCHLNTTTSSDDSAKSLPYPSFVQVSSKDDDTHTSRNKISSLLTKPTQQSSAVKVTPMSRVHTSLTSLQHPSEDQQSFVTLTPPVAFSLDGEEYVLNLAEDEGITDLFSSVDMDHLPLDMPLL</sequence>
<keyword evidence="4 5" id="KW-0804">Transcription</keyword>
<evidence type="ECO:0000256" key="5">
    <source>
        <dbReference type="RuleBase" id="RU003796"/>
    </source>
</evidence>
<dbReference type="CDD" id="cd14660">
    <property type="entry name" value="E2F_DD"/>
    <property type="match status" value="1"/>
</dbReference>
<dbReference type="Gene3D" id="6.10.250.540">
    <property type="match status" value="1"/>
</dbReference>
<comment type="caution">
    <text evidence="9">The sequence shown here is derived from an EMBL/GenBank/DDBJ whole genome shotgun (WGS) entry which is preliminary data.</text>
</comment>
<feature type="compositionally biased region" description="Acidic residues" evidence="7">
    <location>
        <begin position="311"/>
        <end position="331"/>
    </location>
</feature>
<feature type="compositionally biased region" description="Basic and acidic residues" evidence="7">
    <location>
        <begin position="491"/>
        <end position="503"/>
    </location>
</feature>
<dbReference type="GO" id="GO:0030490">
    <property type="term" value="P:maturation of SSU-rRNA"/>
    <property type="evidence" value="ECO:0007669"/>
    <property type="project" value="TreeGrafter"/>
</dbReference>
<dbReference type="GO" id="GO:0006355">
    <property type="term" value="P:regulation of DNA-templated transcription"/>
    <property type="evidence" value="ECO:0007669"/>
    <property type="project" value="InterPro"/>
</dbReference>
<evidence type="ECO:0000256" key="7">
    <source>
        <dbReference type="SAM" id="MobiDB-lite"/>
    </source>
</evidence>
<feature type="region of interest" description="Disordered" evidence="7">
    <location>
        <begin position="403"/>
        <end position="584"/>
    </location>
</feature>
<reference evidence="9" key="1">
    <citation type="submission" date="2023-07" db="EMBL/GenBank/DDBJ databases">
        <title>Chromosome-level Genome Assembly of Striped Snakehead (Channa striata).</title>
        <authorList>
            <person name="Liu H."/>
        </authorList>
    </citation>
    <scope>NUCLEOTIDE SEQUENCE</scope>
    <source>
        <strain evidence="9">Gz</strain>
        <tissue evidence="9">Muscle</tissue>
    </source>
</reference>
<keyword evidence="3 5" id="KW-0238">DNA-binding</keyword>
<feature type="region of interest" description="Disordered" evidence="7">
    <location>
        <begin position="1"/>
        <end position="33"/>
    </location>
</feature>
<feature type="compositionally biased region" description="Basic residues" evidence="7">
    <location>
        <begin position="539"/>
        <end position="549"/>
    </location>
</feature>
<feature type="region of interest" description="Disordered" evidence="7">
    <location>
        <begin position="832"/>
        <end position="870"/>
    </location>
</feature>
<dbReference type="AlphaFoldDB" id="A0AA88SDN0"/>
<protein>
    <recommendedName>
        <fullName evidence="8">E2F/DP family winged-helix DNA-binding domain-containing protein</fullName>
    </recommendedName>
</protein>
<comment type="subcellular location">
    <subcellularLocation>
        <location evidence="5">Nucleus</location>
    </subcellularLocation>
</comment>
<feature type="compositionally biased region" description="Basic and acidic residues" evidence="7">
    <location>
        <begin position="209"/>
        <end position="229"/>
    </location>
</feature>
<keyword evidence="5" id="KW-0539">Nucleus</keyword>
<name>A0AA88SDN0_CHASR</name>
<accession>A0AA88SDN0</accession>
<dbReference type="Gene3D" id="1.10.10.10">
    <property type="entry name" value="Winged helix-like DNA-binding domain superfamily/Winged helix DNA-binding domain"/>
    <property type="match status" value="1"/>
</dbReference>
<evidence type="ECO:0000256" key="3">
    <source>
        <dbReference type="ARBA" id="ARBA00023125"/>
    </source>
</evidence>
<feature type="compositionally biased region" description="Basic and acidic residues" evidence="7">
    <location>
        <begin position="277"/>
        <end position="297"/>
    </location>
</feature>
<dbReference type="GO" id="GO:0005634">
    <property type="term" value="C:nucleus"/>
    <property type="evidence" value="ECO:0007669"/>
    <property type="project" value="UniProtKB-SubCell"/>
</dbReference>
<proteinExistence type="inferred from homology"/>